<sequence>MLPVHLNIAVMLTGHVLVMAYLGLGLHLLRLRPTTSWAPARRLAPAPARRGWPALVRNTVGTAIGGYLMLMAVVVGWYEDIARLGDRFLLSAVTGAAQLVGICLPVYFLASWAVSSGAGP</sequence>
<keyword evidence="1" id="KW-1133">Transmembrane helix</keyword>
<name>A0ABU0TAR5_9ACTN</name>
<dbReference type="EMBL" id="JAUSZI010000002">
    <property type="protein sequence ID" value="MDQ1032677.1"/>
    <property type="molecule type" value="Genomic_DNA"/>
</dbReference>
<dbReference type="InterPro" id="IPR046223">
    <property type="entry name" value="DUF6256"/>
</dbReference>
<evidence type="ECO:0000313" key="2">
    <source>
        <dbReference type="EMBL" id="MDQ1032677.1"/>
    </source>
</evidence>
<accession>A0ABU0TAR5</accession>
<feature type="transmembrane region" description="Helical" evidence="1">
    <location>
        <begin position="6"/>
        <end position="29"/>
    </location>
</feature>
<feature type="transmembrane region" description="Helical" evidence="1">
    <location>
        <begin position="90"/>
        <end position="114"/>
    </location>
</feature>
<feature type="transmembrane region" description="Helical" evidence="1">
    <location>
        <begin position="59"/>
        <end position="78"/>
    </location>
</feature>
<organism evidence="2 3">
    <name type="scientific">Streptomyces umbrinus</name>
    <dbReference type="NCBI Taxonomy" id="67370"/>
    <lineage>
        <taxon>Bacteria</taxon>
        <taxon>Bacillati</taxon>
        <taxon>Actinomycetota</taxon>
        <taxon>Actinomycetes</taxon>
        <taxon>Kitasatosporales</taxon>
        <taxon>Streptomycetaceae</taxon>
        <taxon>Streptomyces</taxon>
        <taxon>Streptomyces phaeochromogenes group</taxon>
    </lineage>
</organism>
<gene>
    <name evidence="2" type="ORF">QF035_010259</name>
</gene>
<dbReference type="Pfam" id="PF19770">
    <property type="entry name" value="DUF6256"/>
    <property type="match status" value="1"/>
</dbReference>
<comment type="caution">
    <text evidence="2">The sequence shown here is derived from an EMBL/GenBank/DDBJ whole genome shotgun (WGS) entry which is preliminary data.</text>
</comment>
<keyword evidence="3" id="KW-1185">Reference proteome</keyword>
<dbReference type="RefSeq" id="WP_307529606.1">
    <property type="nucleotide sequence ID" value="NZ_JAUSZI010000002.1"/>
</dbReference>
<reference evidence="2 3" key="1">
    <citation type="submission" date="2023-07" db="EMBL/GenBank/DDBJ databases">
        <title>Comparative genomics of wheat-associated soil bacteria to identify genetic determinants of phenazine resistance.</title>
        <authorList>
            <person name="Mouncey N."/>
        </authorList>
    </citation>
    <scope>NUCLEOTIDE SEQUENCE [LARGE SCALE GENOMIC DNA]</scope>
    <source>
        <strain evidence="2 3">V2I4</strain>
    </source>
</reference>
<dbReference type="Proteomes" id="UP001230328">
    <property type="component" value="Unassembled WGS sequence"/>
</dbReference>
<keyword evidence="1" id="KW-0472">Membrane</keyword>
<proteinExistence type="predicted"/>
<evidence type="ECO:0000256" key="1">
    <source>
        <dbReference type="SAM" id="Phobius"/>
    </source>
</evidence>
<protein>
    <submittedName>
        <fullName evidence="2">Uncharacterized protein</fullName>
    </submittedName>
</protein>
<evidence type="ECO:0000313" key="3">
    <source>
        <dbReference type="Proteomes" id="UP001230328"/>
    </source>
</evidence>
<keyword evidence="1" id="KW-0812">Transmembrane</keyword>